<gene>
    <name evidence="6" type="ORF">N7493_003878</name>
</gene>
<evidence type="ECO:0000259" key="5">
    <source>
        <dbReference type="Pfam" id="PF00891"/>
    </source>
</evidence>
<evidence type="ECO:0000313" key="7">
    <source>
        <dbReference type="Proteomes" id="UP001215712"/>
    </source>
</evidence>
<dbReference type="Proteomes" id="UP001215712">
    <property type="component" value="Unassembled WGS sequence"/>
</dbReference>
<reference evidence="6" key="2">
    <citation type="submission" date="2023-01" db="EMBL/GenBank/DDBJ databases">
        <authorList>
            <person name="Petersen C."/>
        </authorList>
    </citation>
    <scope>NUCLEOTIDE SEQUENCE</scope>
    <source>
        <strain evidence="6">IBT 17514</strain>
    </source>
</reference>
<dbReference type="InterPro" id="IPR016461">
    <property type="entry name" value="COMT-like"/>
</dbReference>
<comment type="caution">
    <text evidence="6">The sequence shown here is derived from an EMBL/GenBank/DDBJ whole genome shotgun (WGS) entry which is preliminary data.</text>
</comment>
<evidence type="ECO:0000256" key="1">
    <source>
        <dbReference type="ARBA" id="ARBA00022603"/>
    </source>
</evidence>
<keyword evidence="7" id="KW-1185">Reference proteome</keyword>
<name>A0AAD6MXW8_9EURO</name>
<dbReference type="GO" id="GO:0008171">
    <property type="term" value="F:O-methyltransferase activity"/>
    <property type="evidence" value="ECO:0007669"/>
    <property type="project" value="InterPro"/>
</dbReference>
<dbReference type="Gene3D" id="1.10.10.10">
    <property type="entry name" value="Winged helix-like DNA-binding domain superfamily/Winged helix DNA-binding domain"/>
    <property type="match status" value="1"/>
</dbReference>
<dbReference type="Gene3D" id="3.40.50.150">
    <property type="entry name" value="Vaccinia Virus protein VP39"/>
    <property type="match status" value="1"/>
</dbReference>
<proteinExistence type="predicted"/>
<dbReference type="Pfam" id="PF00891">
    <property type="entry name" value="Methyltransf_2"/>
    <property type="match status" value="1"/>
</dbReference>
<feature type="active site" description="Proton acceptor" evidence="4">
    <location>
        <position position="298"/>
    </location>
</feature>
<feature type="domain" description="O-methyltransferase C-terminal" evidence="5">
    <location>
        <begin position="162"/>
        <end position="369"/>
    </location>
</feature>
<reference evidence="6" key="1">
    <citation type="journal article" date="2023" name="IMA Fungus">
        <title>Comparative genomic study of the Penicillium genus elucidates a diverse pangenome and 15 lateral gene transfer events.</title>
        <authorList>
            <person name="Petersen C."/>
            <person name="Sorensen T."/>
            <person name="Nielsen M.R."/>
            <person name="Sondergaard T.E."/>
            <person name="Sorensen J.L."/>
            <person name="Fitzpatrick D.A."/>
            <person name="Frisvad J.C."/>
            <person name="Nielsen K.L."/>
        </authorList>
    </citation>
    <scope>NUCLEOTIDE SEQUENCE</scope>
    <source>
        <strain evidence="6">IBT 17514</strain>
    </source>
</reference>
<dbReference type="PANTHER" id="PTHR43712:SF11">
    <property type="entry name" value="O-METHYLTRANSFERASE (AFU_ORTHOLOGUE AFUA_2G17820)-RELATED"/>
    <property type="match status" value="1"/>
</dbReference>
<keyword evidence="2" id="KW-0808">Transferase</keyword>
<dbReference type="PIRSF" id="PIRSF005739">
    <property type="entry name" value="O-mtase"/>
    <property type="match status" value="1"/>
</dbReference>
<evidence type="ECO:0000256" key="4">
    <source>
        <dbReference type="PIRSR" id="PIRSR005739-1"/>
    </source>
</evidence>
<accession>A0AAD6MXW8</accession>
<evidence type="ECO:0000256" key="2">
    <source>
        <dbReference type="ARBA" id="ARBA00022679"/>
    </source>
</evidence>
<evidence type="ECO:0000313" key="6">
    <source>
        <dbReference type="EMBL" id="KAJ5732397.1"/>
    </source>
</evidence>
<dbReference type="GO" id="GO:0044550">
    <property type="term" value="P:secondary metabolite biosynthetic process"/>
    <property type="evidence" value="ECO:0007669"/>
    <property type="project" value="UniProtKB-ARBA"/>
</dbReference>
<dbReference type="InterPro" id="IPR036390">
    <property type="entry name" value="WH_DNA-bd_sf"/>
</dbReference>
<dbReference type="EMBL" id="JAQJAN010000004">
    <property type="protein sequence ID" value="KAJ5732397.1"/>
    <property type="molecule type" value="Genomic_DNA"/>
</dbReference>
<dbReference type="PANTHER" id="PTHR43712">
    <property type="entry name" value="PUTATIVE (AFU_ORTHOLOGUE AFUA_4G14580)-RELATED"/>
    <property type="match status" value="1"/>
</dbReference>
<dbReference type="GO" id="GO:0032259">
    <property type="term" value="P:methylation"/>
    <property type="evidence" value="ECO:0007669"/>
    <property type="project" value="UniProtKB-KW"/>
</dbReference>
<dbReference type="InterPro" id="IPR036388">
    <property type="entry name" value="WH-like_DNA-bd_sf"/>
</dbReference>
<protein>
    <submittedName>
        <fullName evidence="6">O-methyltransferase</fullName>
    </submittedName>
</protein>
<organism evidence="6 7">
    <name type="scientific">Penicillium malachiteum</name>
    <dbReference type="NCBI Taxonomy" id="1324776"/>
    <lineage>
        <taxon>Eukaryota</taxon>
        <taxon>Fungi</taxon>
        <taxon>Dikarya</taxon>
        <taxon>Ascomycota</taxon>
        <taxon>Pezizomycotina</taxon>
        <taxon>Eurotiomycetes</taxon>
        <taxon>Eurotiomycetidae</taxon>
        <taxon>Eurotiales</taxon>
        <taxon>Aspergillaceae</taxon>
        <taxon>Penicillium</taxon>
    </lineage>
</organism>
<dbReference type="PROSITE" id="PS51683">
    <property type="entry name" value="SAM_OMT_II"/>
    <property type="match status" value="1"/>
</dbReference>
<dbReference type="SUPFAM" id="SSF46785">
    <property type="entry name" value="Winged helix' DNA-binding domain"/>
    <property type="match status" value="1"/>
</dbReference>
<keyword evidence="3" id="KW-0949">S-adenosyl-L-methionine</keyword>
<sequence length="392" mass="43771">MTDVLSKALSAVTEALANPPSPESINIGTAMQLLGAMDDLRAMLEPPNLAPYALSATRVAQGMGVFNAFAQAEGSKELTLEELDEKTKGDKQLLFRIMRHLSASKIFTLVDGSKYRPSPLALTLADGSPVGDCIKHFYLNMRGTSFLNEYLRDRNYTNPDDANDTVFQYAHNTKEHFFEWLDHNTEDQLAFNSVMTMNRQFSQGEWYEVFPVEKKLNLAESPDRTLLVDIGGGIGHDVLLFKEHFPQLPGKLVVQDLPGVINDIKAPLPEGVSAMTYNMFEAQPVKGAKAYYLRTVLHDWPDKQALETLKMVREAMAEDSILLINEHNMPESNQSYASTAIDQDMMEAFSSLERTEAEWTSLLEKGGFKVVKVWNSPPSGPLERALYEAVKA</sequence>
<dbReference type="InterPro" id="IPR029063">
    <property type="entry name" value="SAM-dependent_MTases_sf"/>
</dbReference>
<dbReference type="SUPFAM" id="SSF53335">
    <property type="entry name" value="S-adenosyl-L-methionine-dependent methyltransferases"/>
    <property type="match status" value="1"/>
</dbReference>
<dbReference type="AlphaFoldDB" id="A0AAD6MXW8"/>
<evidence type="ECO:0000256" key="3">
    <source>
        <dbReference type="ARBA" id="ARBA00022691"/>
    </source>
</evidence>
<dbReference type="InterPro" id="IPR001077">
    <property type="entry name" value="COMT_C"/>
</dbReference>
<keyword evidence="1" id="KW-0489">Methyltransferase</keyword>